<sequence length="859" mass="94576">MKRRQHLLFATILASTAYISAPFSAAEAATNHLKKTNHPSKISSKNAATPPHHVAPTSPRHRYIEPRSEDESVVVTGTHATNRHARQSIAPISVISNATLRRSGMVNLADAITRTYAQINVSNMGADTGALTSSIRMRGLNPNQVLVLVDGKRRHTTANIYQDSGPEFGATPVDLSMIPANMVDHIEVLEDGAAAMYGSDAIAGVVNIITKKQNHGFNMSAQTGANAYNGDGWQYQINGDGGFKWGKDGYVHIAGQLTHADHFVTKNVFDHRLVNYGPADAAGQVYTAPAGGYQPPATSNKIMSTPEETRENLFVNFGHSVTETTDFYGQITYAHRHSEGFENYRTPAVIPEIHPYGFSPIETNEENDFAALLGLKGEVFGFDWDLNTVYGQDRNIIGNKNTANPNLYAATGYTPTDARAETYAMSQWTNSLDFRRHFNLFNAVPVTWAFGAQHRLDGYKIIEGNPASYELGGTSGYAGLTPQDAGTWWRNIWAGYMDGDFHFTPKWEVDFAGRFEHYTDVGNNEIGKVSTRYDFTKRIGIRATISNGFRAPTLAEQNFSALNVSPNGAGGLLPVNSAAGRSLGASPLKPERSVSASGGIVVEPITGWHVETDVYQINIRDRIVQGGTTNGLAAISAIEQMGLVLPSTITPSDYNNVSAYYFANGASTRTQGLDIKTDYLFHLHKFGNLDVSAALDLNRTRLHHNGIGANGQPLLTEQNIAAITTEYPRSKLILNAYWTYQNWDVNLRQTRYGETTGMLTYEDWTPSTAICPKDGNSLQYSNSCFYQFKNTPRWLTDLEIGYRFNEHWHVAVGGNNLFNIRPRKVPEFVNSLGATVYDQDSAQVPMYGGYYYGRINASF</sequence>
<evidence type="ECO:0000313" key="16">
    <source>
        <dbReference type="EMBL" id="QDH25968.1"/>
    </source>
</evidence>
<dbReference type="InterPro" id="IPR039426">
    <property type="entry name" value="TonB-dep_rcpt-like"/>
</dbReference>
<dbReference type="AlphaFoldDB" id="A0A4Y6VAK1"/>
<keyword evidence="17" id="KW-1185">Reference proteome</keyword>
<dbReference type="PROSITE" id="PS00430">
    <property type="entry name" value="TONB_DEPENDENT_REC_1"/>
    <property type="match status" value="1"/>
</dbReference>
<keyword evidence="3 9" id="KW-1134">Transmembrane beta strand</keyword>
<dbReference type="GO" id="GO:0009279">
    <property type="term" value="C:cell outer membrane"/>
    <property type="evidence" value="ECO:0007669"/>
    <property type="project" value="UniProtKB-SubCell"/>
</dbReference>
<dbReference type="Gene3D" id="2.40.170.20">
    <property type="entry name" value="TonB-dependent receptor, beta-barrel domain"/>
    <property type="match status" value="1"/>
</dbReference>
<evidence type="ECO:0000256" key="6">
    <source>
        <dbReference type="ARBA" id="ARBA00023077"/>
    </source>
</evidence>
<keyword evidence="6 10" id="KW-0798">TonB box</keyword>
<evidence type="ECO:0000256" key="3">
    <source>
        <dbReference type="ARBA" id="ARBA00022452"/>
    </source>
</evidence>
<dbReference type="EMBL" id="CP032485">
    <property type="protein sequence ID" value="QDH25968.1"/>
    <property type="molecule type" value="Genomic_DNA"/>
</dbReference>
<name>A0A4Y6VAK1_9PROT</name>
<evidence type="ECO:0000259" key="15">
    <source>
        <dbReference type="Pfam" id="PF07715"/>
    </source>
</evidence>
<evidence type="ECO:0000256" key="7">
    <source>
        <dbReference type="ARBA" id="ARBA00023136"/>
    </source>
</evidence>
<organism evidence="16 17">
    <name type="scientific">Neokomagataea tanensis</name>
    <dbReference type="NCBI Taxonomy" id="661191"/>
    <lineage>
        <taxon>Bacteria</taxon>
        <taxon>Pseudomonadati</taxon>
        <taxon>Pseudomonadota</taxon>
        <taxon>Alphaproteobacteria</taxon>
        <taxon>Acetobacterales</taxon>
        <taxon>Acetobacteraceae</taxon>
        <taxon>Neokomagataea</taxon>
    </lineage>
</organism>
<comment type="subcellular location">
    <subcellularLocation>
        <location evidence="1 9">Cell outer membrane</location>
        <topology evidence="1 9">Multi-pass membrane protein</topology>
    </subcellularLocation>
</comment>
<keyword evidence="5 13" id="KW-0732">Signal</keyword>
<keyword evidence="8 9" id="KW-0998">Cell outer membrane</keyword>
<keyword evidence="7 9" id="KW-0472">Membrane</keyword>
<gene>
    <name evidence="16" type="ORF">D5366_09345</name>
</gene>
<evidence type="ECO:0000259" key="14">
    <source>
        <dbReference type="Pfam" id="PF00593"/>
    </source>
</evidence>
<proteinExistence type="inferred from homology"/>
<dbReference type="Pfam" id="PF00593">
    <property type="entry name" value="TonB_dep_Rec_b-barrel"/>
    <property type="match status" value="1"/>
</dbReference>
<dbReference type="CDD" id="cd01347">
    <property type="entry name" value="ligand_gated_channel"/>
    <property type="match status" value="1"/>
</dbReference>
<dbReference type="Gene3D" id="2.170.130.10">
    <property type="entry name" value="TonB-dependent receptor, plug domain"/>
    <property type="match status" value="1"/>
</dbReference>
<dbReference type="InterPro" id="IPR000531">
    <property type="entry name" value="Beta-barrel_TonB"/>
</dbReference>
<evidence type="ECO:0000256" key="4">
    <source>
        <dbReference type="ARBA" id="ARBA00022692"/>
    </source>
</evidence>
<dbReference type="Proteomes" id="UP000317214">
    <property type="component" value="Chromosome"/>
</dbReference>
<evidence type="ECO:0000256" key="13">
    <source>
        <dbReference type="SAM" id="SignalP"/>
    </source>
</evidence>
<feature type="domain" description="TonB-dependent receptor plug" evidence="15">
    <location>
        <begin position="86"/>
        <end position="205"/>
    </location>
</feature>
<evidence type="ECO:0000256" key="10">
    <source>
        <dbReference type="PROSITE-ProRule" id="PRU10143"/>
    </source>
</evidence>
<evidence type="ECO:0000256" key="1">
    <source>
        <dbReference type="ARBA" id="ARBA00004571"/>
    </source>
</evidence>
<protein>
    <submittedName>
        <fullName evidence="16">TonB-dependent receptor</fullName>
    </submittedName>
</protein>
<dbReference type="InterPro" id="IPR036942">
    <property type="entry name" value="Beta-barrel_TonB_sf"/>
</dbReference>
<dbReference type="InterPro" id="IPR037066">
    <property type="entry name" value="Plug_dom_sf"/>
</dbReference>
<dbReference type="InterPro" id="IPR012910">
    <property type="entry name" value="Plug_dom"/>
</dbReference>
<accession>A0A4Y6VAK1</accession>
<evidence type="ECO:0000256" key="5">
    <source>
        <dbReference type="ARBA" id="ARBA00022729"/>
    </source>
</evidence>
<feature type="region of interest" description="Disordered" evidence="12">
    <location>
        <begin position="32"/>
        <end position="68"/>
    </location>
</feature>
<feature type="signal peptide" evidence="13">
    <location>
        <begin position="1"/>
        <end position="25"/>
    </location>
</feature>
<reference evidence="16 17" key="1">
    <citation type="submission" date="2018-09" db="EMBL/GenBank/DDBJ databases">
        <title>The complete genome sequence of Neokomagataea tanensis NBRC 106556(T).</title>
        <authorList>
            <person name="Chua K.-O."/>
            <person name="See-Too W.-S."/>
            <person name="Hong K.-W."/>
            <person name="Yin W.-F."/>
            <person name="Chan K.-G."/>
        </authorList>
    </citation>
    <scope>NUCLEOTIDE SEQUENCE [LARGE SCALE GENOMIC DNA]</scope>
    <source>
        <strain evidence="17">AH13 \ NBRC 106556</strain>
    </source>
</reference>
<evidence type="ECO:0000256" key="8">
    <source>
        <dbReference type="ARBA" id="ARBA00023237"/>
    </source>
</evidence>
<evidence type="ECO:0000256" key="9">
    <source>
        <dbReference type="PROSITE-ProRule" id="PRU01360"/>
    </source>
</evidence>
<evidence type="ECO:0000313" key="17">
    <source>
        <dbReference type="Proteomes" id="UP000317214"/>
    </source>
</evidence>
<dbReference type="Pfam" id="PF07715">
    <property type="entry name" value="Plug"/>
    <property type="match status" value="1"/>
</dbReference>
<keyword evidence="2 9" id="KW-0813">Transport</keyword>
<evidence type="ECO:0000256" key="2">
    <source>
        <dbReference type="ARBA" id="ARBA00022448"/>
    </source>
</evidence>
<feature type="short sequence motif" description="TonB box" evidence="10">
    <location>
        <begin position="72"/>
        <end position="78"/>
    </location>
</feature>
<dbReference type="SUPFAM" id="SSF56935">
    <property type="entry name" value="Porins"/>
    <property type="match status" value="1"/>
</dbReference>
<dbReference type="PANTHER" id="PTHR47234">
    <property type="match status" value="1"/>
</dbReference>
<evidence type="ECO:0000256" key="11">
    <source>
        <dbReference type="RuleBase" id="RU003357"/>
    </source>
</evidence>
<dbReference type="OrthoDB" id="7483329at2"/>
<dbReference type="RefSeq" id="WP_141493243.1">
    <property type="nucleotide sequence ID" value="NZ_CP032485.1"/>
</dbReference>
<dbReference type="PANTHER" id="PTHR47234:SF3">
    <property type="entry name" value="SECRETIN_TONB SHORT N-TERMINAL DOMAIN-CONTAINING PROTEIN"/>
    <property type="match status" value="1"/>
</dbReference>
<dbReference type="PROSITE" id="PS52016">
    <property type="entry name" value="TONB_DEPENDENT_REC_3"/>
    <property type="match status" value="1"/>
</dbReference>
<comment type="similarity">
    <text evidence="9 11">Belongs to the TonB-dependent receptor family.</text>
</comment>
<keyword evidence="16" id="KW-0675">Receptor</keyword>
<dbReference type="InterPro" id="IPR010916">
    <property type="entry name" value="TonB_box_CS"/>
</dbReference>
<evidence type="ECO:0000256" key="12">
    <source>
        <dbReference type="SAM" id="MobiDB-lite"/>
    </source>
</evidence>
<dbReference type="KEGG" id="ntn:D5366_09345"/>
<feature type="chain" id="PRO_5021254906" evidence="13">
    <location>
        <begin position="26"/>
        <end position="859"/>
    </location>
</feature>
<feature type="domain" description="TonB-dependent receptor-like beta-barrel" evidence="14">
    <location>
        <begin position="349"/>
        <end position="817"/>
    </location>
</feature>
<keyword evidence="4 9" id="KW-0812">Transmembrane</keyword>